<dbReference type="EMBL" id="SGOE01000008">
    <property type="protein sequence ID" value="TRB03492.1"/>
    <property type="molecule type" value="Genomic_DNA"/>
</dbReference>
<reference evidence="1 2" key="1">
    <citation type="journal article" date="2019" name="Appl. Microbiol. Biotechnol.">
        <title>Differential efficiency of wild type rhizogenic strains for rol gene transformation of plants.</title>
        <authorList>
            <person name="Desmet S."/>
            <person name="De Keyser E."/>
            <person name="Van Vaerenbergh J."/>
            <person name="Baeyen S."/>
            <person name="Van Huylenbroeck J."/>
            <person name="Geelen D."/>
            <person name="Dhooghe E."/>
        </authorList>
    </citation>
    <scope>NUCLEOTIDE SEQUENCE [LARGE SCALE GENOMIC DNA]</scope>
    <source>
        <strain evidence="1 2">MAFF210266</strain>
    </source>
</reference>
<evidence type="ECO:0000313" key="1">
    <source>
        <dbReference type="EMBL" id="TRB03492.1"/>
    </source>
</evidence>
<protein>
    <submittedName>
        <fullName evidence="1">Uncharacterized protein</fullName>
    </submittedName>
</protein>
<dbReference type="Proteomes" id="UP000317023">
    <property type="component" value="Unassembled WGS sequence"/>
</dbReference>
<sequence length="142" mass="16220">MKKFALFDQNGFPTAFYSSEIHGDQIPEDATEITEGQWRNFIENPSRRKWVDGEVIETATDPIEIPEPVTVVYSVDLWSRMTDAEADQVGAKMEQQPFRIRKIFETANSYRSDHDLWPLLQQIATTLFGAERAGEILAPSVQ</sequence>
<name>A0A546XRX2_AGRTU</name>
<dbReference type="RefSeq" id="WP_142859158.1">
    <property type="nucleotide sequence ID" value="NZ_SGOE01000008.1"/>
</dbReference>
<gene>
    <name evidence="1" type="ORF">EXN61_21770</name>
</gene>
<evidence type="ECO:0000313" key="2">
    <source>
        <dbReference type="Proteomes" id="UP000317023"/>
    </source>
</evidence>
<organism evidence="1 2">
    <name type="scientific">Agrobacterium tumefaciens</name>
    <dbReference type="NCBI Taxonomy" id="358"/>
    <lineage>
        <taxon>Bacteria</taxon>
        <taxon>Pseudomonadati</taxon>
        <taxon>Pseudomonadota</taxon>
        <taxon>Alphaproteobacteria</taxon>
        <taxon>Hyphomicrobiales</taxon>
        <taxon>Rhizobiaceae</taxon>
        <taxon>Rhizobium/Agrobacterium group</taxon>
        <taxon>Agrobacterium</taxon>
        <taxon>Agrobacterium tumefaciens complex</taxon>
    </lineage>
</organism>
<proteinExistence type="predicted"/>
<accession>A0A546XRX2</accession>
<comment type="caution">
    <text evidence="1">The sequence shown here is derived from an EMBL/GenBank/DDBJ whole genome shotgun (WGS) entry which is preliminary data.</text>
</comment>
<dbReference type="AlphaFoldDB" id="A0A546XRX2"/>